<dbReference type="RefSeq" id="XP_045963285.1">
    <property type="nucleotide sequence ID" value="XM_046108586.1"/>
</dbReference>
<reference evidence="2" key="1">
    <citation type="journal article" date="2021" name="Nat. Commun.">
        <title>Genetic determinants of endophytism in the Arabidopsis root mycobiome.</title>
        <authorList>
            <person name="Mesny F."/>
            <person name="Miyauchi S."/>
            <person name="Thiergart T."/>
            <person name="Pickel B."/>
            <person name="Atanasova L."/>
            <person name="Karlsson M."/>
            <person name="Huettel B."/>
            <person name="Barry K.W."/>
            <person name="Haridas S."/>
            <person name="Chen C."/>
            <person name="Bauer D."/>
            <person name="Andreopoulos W."/>
            <person name="Pangilinan J."/>
            <person name="LaButti K."/>
            <person name="Riley R."/>
            <person name="Lipzen A."/>
            <person name="Clum A."/>
            <person name="Drula E."/>
            <person name="Henrissat B."/>
            <person name="Kohler A."/>
            <person name="Grigoriev I.V."/>
            <person name="Martin F.M."/>
            <person name="Hacquard S."/>
        </authorList>
    </citation>
    <scope>NUCLEOTIDE SEQUENCE</scope>
    <source>
        <strain evidence="2">MPI-SDFR-AT-0073</strain>
    </source>
</reference>
<gene>
    <name evidence="2" type="ORF">BKA67DRAFT_666021</name>
</gene>
<feature type="domain" description="SnoaL-like" evidence="1">
    <location>
        <begin position="3"/>
        <end position="124"/>
    </location>
</feature>
<dbReference type="OrthoDB" id="4638892at2759"/>
<protein>
    <recommendedName>
        <fullName evidence="1">SnoaL-like domain-containing protein</fullName>
    </recommendedName>
</protein>
<dbReference type="GeneID" id="70137477"/>
<comment type="caution">
    <text evidence="2">The sequence shown here is derived from an EMBL/GenBank/DDBJ whole genome shotgun (WGS) entry which is preliminary data.</text>
</comment>
<name>A0A9P8UU24_9PEZI</name>
<proteinExistence type="predicted"/>
<dbReference type="SUPFAM" id="SSF54427">
    <property type="entry name" value="NTF2-like"/>
    <property type="match status" value="1"/>
</dbReference>
<keyword evidence="3" id="KW-1185">Reference proteome</keyword>
<sequence length="196" mass="22377">MAEEARIASLLKRERYYRDTRQWDKLRKCYHPDASKTRIAVSVFKGNADGFVDMSQRSTPPGLKVIHTIDPVEIAIKRDKSLVHSNAIISARALVDGVDYEITSWLRAISGLEQIEGEWKIVSLEVIYNRDSLVPSSPQEKPISLGELDKFRSSYRHVAWFMSSKGLNVPNDLPGEDDPQSVMQVMKRNQQWFNTA</sequence>
<organism evidence="2 3">
    <name type="scientific">Truncatella angustata</name>
    <dbReference type="NCBI Taxonomy" id="152316"/>
    <lineage>
        <taxon>Eukaryota</taxon>
        <taxon>Fungi</taxon>
        <taxon>Dikarya</taxon>
        <taxon>Ascomycota</taxon>
        <taxon>Pezizomycotina</taxon>
        <taxon>Sordariomycetes</taxon>
        <taxon>Xylariomycetidae</taxon>
        <taxon>Amphisphaeriales</taxon>
        <taxon>Sporocadaceae</taxon>
        <taxon>Truncatella</taxon>
    </lineage>
</organism>
<dbReference type="Pfam" id="PF13577">
    <property type="entry name" value="SnoaL_4"/>
    <property type="match status" value="1"/>
</dbReference>
<evidence type="ECO:0000259" key="1">
    <source>
        <dbReference type="Pfam" id="PF13577"/>
    </source>
</evidence>
<evidence type="ECO:0000313" key="3">
    <source>
        <dbReference type="Proteomes" id="UP000758603"/>
    </source>
</evidence>
<dbReference type="EMBL" id="JAGPXC010000001">
    <property type="protein sequence ID" value="KAH6659154.1"/>
    <property type="molecule type" value="Genomic_DNA"/>
</dbReference>
<accession>A0A9P8UU24</accession>
<dbReference type="Gene3D" id="3.10.450.50">
    <property type="match status" value="1"/>
</dbReference>
<dbReference type="InterPro" id="IPR037401">
    <property type="entry name" value="SnoaL-like"/>
</dbReference>
<dbReference type="InterPro" id="IPR032710">
    <property type="entry name" value="NTF2-like_dom_sf"/>
</dbReference>
<evidence type="ECO:0000313" key="2">
    <source>
        <dbReference type="EMBL" id="KAH6659154.1"/>
    </source>
</evidence>
<dbReference type="Proteomes" id="UP000758603">
    <property type="component" value="Unassembled WGS sequence"/>
</dbReference>
<dbReference type="AlphaFoldDB" id="A0A9P8UU24"/>